<dbReference type="InterPro" id="IPR004158">
    <property type="entry name" value="DUF247_pln"/>
</dbReference>
<sequence>MEIPLQAISSTQGEKEKEKGDNGASSSQAIEEKDKGQQEPTLTEGKDKETEADRSSTCPVTDFIEMMLLDACFIVELLSHDRDTSGEIESNDIDFQMPWLKPVLMRDLLPFFILQRVYNISTGRPIDATNQEEGSVPRLFFRFFDLAFLGPIPQRYENFQIDHLLDLFHKSFTPSIPQEGREYRPSDQSIQCVTLLQSSGIKFKPHKAPESFFDIKFKRRLLENTPLVISFAFYTMNIRRNVLEIPPITINDFTRTLFINCIALEHCRPHRSMYFTTYVAFMSCLLNSPRDVAFLSAEGIISNSSENDQYVTDLFSELGKNIVFNIRDCYLSKQFRDVEACYSSNRATFIRTYFRSPWTVISVLSASALLILTAIQSTMAIVSFLSPVVVTAS</sequence>
<dbReference type="AlphaFoldDB" id="A0A835D9H9"/>
<dbReference type="PANTHER" id="PTHR31170:SF25">
    <property type="entry name" value="BNAA09G04570D PROTEIN"/>
    <property type="match status" value="1"/>
</dbReference>
<comment type="caution">
    <text evidence="2">The sequence shown here is derived from an EMBL/GenBank/DDBJ whole genome shotgun (WGS) entry which is preliminary data.</text>
</comment>
<evidence type="ECO:0000313" key="3">
    <source>
        <dbReference type="Proteomes" id="UP000655225"/>
    </source>
</evidence>
<keyword evidence="3" id="KW-1185">Reference proteome</keyword>
<dbReference type="Proteomes" id="UP000655225">
    <property type="component" value="Unassembled WGS sequence"/>
</dbReference>
<feature type="region of interest" description="Disordered" evidence="1">
    <location>
        <begin position="1"/>
        <end position="56"/>
    </location>
</feature>
<dbReference type="OrthoDB" id="939823at2759"/>
<dbReference type="Pfam" id="PF03140">
    <property type="entry name" value="DUF247"/>
    <property type="match status" value="1"/>
</dbReference>
<dbReference type="OMA" id="LPFEKHK"/>
<dbReference type="PANTHER" id="PTHR31170">
    <property type="entry name" value="BNAC04G53230D PROTEIN"/>
    <property type="match status" value="1"/>
</dbReference>
<evidence type="ECO:0000313" key="2">
    <source>
        <dbReference type="EMBL" id="KAF8395368.1"/>
    </source>
</evidence>
<evidence type="ECO:0000256" key="1">
    <source>
        <dbReference type="SAM" id="MobiDB-lite"/>
    </source>
</evidence>
<gene>
    <name evidence="2" type="ORF">HHK36_019314</name>
</gene>
<protein>
    <submittedName>
        <fullName evidence="2">Uncharacterized protein</fullName>
    </submittedName>
</protein>
<name>A0A835D9H9_TETSI</name>
<proteinExistence type="predicted"/>
<reference evidence="2 3" key="1">
    <citation type="submission" date="2020-04" db="EMBL/GenBank/DDBJ databases">
        <title>Plant Genome Project.</title>
        <authorList>
            <person name="Zhang R.-G."/>
        </authorList>
    </citation>
    <scope>NUCLEOTIDE SEQUENCE [LARGE SCALE GENOMIC DNA]</scope>
    <source>
        <strain evidence="2">YNK0</strain>
        <tissue evidence="2">Leaf</tissue>
    </source>
</reference>
<accession>A0A835D9H9</accession>
<dbReference type="EMBL" id="JABCRI010000013">
    <property type="protein sequence ID" value="KAF8395368.1"/>
    <property type="molecule type" value="Genomic_DNA"/>
</dbReference>
<feature type="compositionally biased region" description="Basic and acidic residues" evidence="1">
    <location>
        <begin position="44"/>
        <end position="54"/>
    </location>
</feature>
<organism evidence="2 3">
    <name type="scientific">Tetracentron sinense</name>
    <name type="common">Spur-leaf</name>
    <dbReference type="NCBI Taxonomy" id="13715"/>
    <lineage>
        <taxon>Eukaryota</taxon>
        <taxon>Viridiplantae</taxon>
        <taxon>Streptophyta</taxon>
        <taxon>Embryophyta</taxon>
        <taxon>Tracheophyta</taxon>
        <taxon>Spermatophyta</taxon>
        <taxon>Magnoliopsida</taxon>
        <taxon>Trochodendrales</taxon>
        <taxon>Trochodendraceae</taxon>
        <taxon>Tetracentron</taxon>
    </lineage>
</organism>